<protein>
    <submittedName>
        <fullName evidence="1">Uncharacterized protein</fullName>
    </submittedName>
</protein>
<reference evidence="1" key="2">
    <citation type="submission" date="2022-06" db="UniProtKB">
        <authorList>
            <consortium name="EnsemblMetazoa"/>
        </authorList>
    </citation>
    <scope>IDENTIFICATION</scope>
</reference>
<dbReference type="EnsemblMetazoa" id="OVOC1760.1">
    <property type="protein sequence ID" value="OVOC1760.1"/>
    <property type="gene ID" value="WBGene00238569"/>
</dbReference>
<proteinExistence type="predicted"/>
<name>A0A8R1XWJ4_ONCVO</name>
<evidence type="ECO:0000313" key="2">
    <source>
        <dbReference type="Proteomes" id="UP000024404"/>
    </source>
</evidence>
<dbReference type="EMBL" id="CMVM020000052">
    <property type="status" value="NOT_ANNOTATED_CDS"/>
    <property type="molecule type" value="Genomic_DNA"/>
</dbReference>
<dbReference type="AlphaFoldDB" id="A0A8R1XWJ4"/>
<sequence>MSGKERSGPVDESGIRTHASEETGALNQRLRPLGHLATTSQQISQISSNVCLLTQFLFTTHTLFVYISIPSRNSALSLLSSSIIIYSSFLSDNQLSLGLNFVLSIRLLLKEKKAYPQKFNIYFLSVGESYCPPKEKEEKKTLASRNHSFRLKNM</sequence>
<dbReference type="Proteomes" id="UP000024404">
    <property type="component" value="Unassembled WGS sequence"/>
</dbReference>
<organism evidence="1 2">
    <name type="scientific">Onchocerca volvulus</name>
    <dbReference type="NCBI Taxonomy" id="6282"/>
    <lineage>
        <taxon>Eukaryota</taxon>
        <taxon>Metazoa</taxon>
        <taxon>Ecdysozoa</taxon>
        <taxon>Nematoda</taxon>
        <taxon>Chromadorea</taxon>
        <taxon>Rhabditida</taxon>
        <taxon>Spirurina</taxon>
        <taxon>Spiruromorpha</taxon>
        <taxon>Filarioidea</taxon>
        <taxon>Onchocercidae</taxon>
        <taxon>Onchocerca</taxon>
    </lineage>
</organism>
<evidence type="ECO:0000313" key="1">
    <source>
        <dbReference type="EnsemblMetazoa" id="OVOC1760.1"/>
    </source>
</evidence>
<reference evidence="2" key="1">
    <citation type="submission" date="2013-10" db="EMBL/GenBank/DDBJ databases">
        <title>Genome sequencing of Onchocerca volvulus.</title>
        <authorList>
            <person name="Cotton J."/>
            <person name="Tsai J."/>
            <person name="Stanley E."/>
            <person name="Tracey A."/>
            <person name="Holroyd N."/>
            <person name="Lustigman S."/>
            <person name="Berriman M."/>
        </authorList>
    </citation>
    <scope>NUCLEOTIDE SEQUENCE</scope>
</reference>
<keyword evidence="2" id="KW-1185">Reference proteome</keyword>
<accession>A0A8R1XWJ4</accession>